<feature type="non-terminal residue" evidence="1">
    <location>
        <position position="146"/>
    </location>
</feature>
<protein>
    <submittedName>
        <fullName evidence="1">Uncharacterized protein</fullName>
    </submittedName>
</protein>
<keyword evidence="2" id="KW-1185">Reference proteome</keyword>
<dbReference type="Proteomes" id="UP001497497">
    <property type="component" value="Unassembled WGS sequence"/>
</dbReference>
<evidence type="ECO:0000313" key="2">
    <source>
        <dbReference type="Proteomes" id="UP001497497"/>
    </source>
</evidence>
<organism evidence="1 2">
    <name type="scientific">Lymnaea stagnalis</name>
    <name type="common">Great pond snail</name>
    <name type="synonym">Helix stagnalis</name>
    <dbReference type="NCBI Taxonomy" id="6523"/>
    <lineage>
        <taxon>Eukaryota</taxon>
        <taxon>Metazoa</taxon>
        <taxon>Spiralia</taxon>
        <taxon>Lophotrochozoa</taxon>
        <taxon>Mollusca</taxon>
        <taxon>Gastropoda</taxon>
        <taxon>Heterobranchia</taxon>
        <taxon>Euthyneura</taxon>
        <taxon>Panpulmonata</taxon>
        <taxon>Hygrophila</taxon>
        <taxon>Lymnaeoidea</taxon>
        <taxon>Lymnaeidae</taxon>
        <taxon>Lymnaea</taxon>
    </lineage>
</organism>
<reference evidence="1 2" key="1">
    <citation type="submission" date="2024-04" db="EMBL/GenBank/DDBJ databases">
        <authorList>
            <consortium name="Genoscope - CEA"/>
            <person name="William W."/>
        </authorList>
    </citation>
    <scope>NUCLEOTIDE SEQUENCE [LARGE SCALE GENOMIC DNA]</scope>
</reference>
<evidence type="ECO:0000313" key="1">
    <source>
        <dbReference type="EMBL" id="CAL1534412.1"/>
    </source>
</evidence>
<name>A0AAV2HKL6_LYMST</name>
<gene>
    <name evidence="1" type="ORF">GSLYS_00008372001</name>
</gene>
<dbReference type="AlphaFoldDB" id="A0AAV2HKL6"/>
<comment type="caution">
    <text evidence="1">The sequence shown here is derived from an EMBL/GenBank/DDBJ whole genome shotgun (WGS) entry which is preliminary data.</text>
</comment>
<dbReference type="EMBL" id="CAXITT010000170">
    <property type="protein sequence ID" value="CAL1534412.1"/>
    <property type="molecule type" value="Genomic_DNA"/>
</dbReference>
<sequence length="146" mass="16821">MDVYTDCLKSTRVRNDVNDAVKFQEFEKHFPPVDDMERAGFTFCWLSLLSDPYMYNVSPSKVTACQSKVNEMKCEIANEDDNRLLKTAVDEEKPSIVAYYGCKAYTSYWTCMRDQYAACNPEIAPLFDYYLARAGTSCLKTYKISN</sequence>
<proteinExistence type="predicted"/>
<accession>A0AAV2HKL6</accession>